<evidence type="ECO:0000313" key="2">
    <source>
        <dbReference type="Proteomes" id="UP000490060"/>
    </source>
</evidence>
<organism evidence="1 2">
    <name type="scientific">Tenacibaculum finnmarkense genomovar ulcerans</name>
    <dbReference type="NCBI Taxonomy" id="2781388"/>
    <lineage>
        <taxon>Bacteria</taxon>
        <taxon>Pseudomonadati</taxon>
        <taxon>Bacteroidota</taxon>
        <taxon>Flavobacteriia</taxon>
        <taxon>Flavobacteriales</taxon>
        <taxon>Flavobacteriaceae</taxon>
        <taxon>Tenacibaculum</taxon>
        <taxon>Tenacibaculum finnmarkense</taxon>
    </lineage>
</organism>
<dbReference type="Pfam" id="PF12686">
    <property type="entry name" value="DUF3800"/>
    <property type="match status" value="1"/>
</dbReference>
<dbReference type="EMBL" id="OENE01000015">
    <property type="protein sequence ID" value="SOU88764.1"/>
    <property type="molecule type" value="Genomic_DNA"/>
</dbReference>
<reference evidence="1 2" key="1">
    <citation type="submission" date="2017-11" db="EMBL/GenBank/DDBJ databases">
        <authorList>
            <person name="Duchaud E."/>
        </authorList>
    </citation>
    <scope>NUCLEOTIDE SEQUENCE [LARGE SCALE GENOMIC DNA]</scope>
    <source>
        <strain evidence="1 2">TNO010</strain>
    </source>
</reference>
<dbReference type="AlphaFoldDB" id="A0A2I2MA20"/>
<dbReference type="RefSeq" id="WP_101955653.1">
    <property type="nucleotide sequence ID" value="NZ_JAFMUG010000001.1"/>
</dbReference>
<evidence type="ECO:0008006" key="3">
    <source>
        <dbReference type="Google" id="ProtNLM"/>
    </source>
</evidence>
<dbReference type="Proteomes" id="UP000490060">
    <property type="component" value="Unassembled WGS sequence"/>
</dbReference>
<dbReference type="GeneID" id="86817646"/>
<dbReference type="InterPro" id="IPR024524">
    <property type="entry name" value="DUF3800"/>
</dbReference>
<sequence>MKFEIYCDESGLEALVDKQAHDYTAIGGIWMTSSYRDIFKYKIKEIKEKHKVYGELKWNKVSPKFYDLYKDILDYFFQTPQLRFRTIIIDISKVDNYNFSNNDVELGFYKFYYQLLHHWIFDFNEYSIFLDHKINRDKNRLKDLKNVLDLSNLTSSIPTLQALPSDESVAIQLADILTGLTNAKFNNKTTSKAKIELTKYIEETYLGKEIRSTPKFQEKFNVFLINLNGGW</sequence>
<accession>A0A2I2MA20</accession>
<proteinExistence type="predicted"/>
<gene>
    <name evidence="1" type="ORF">TNO010_220204</name>
</gene>
<name>A0A2I2MA20_9FLAO</name>
<protein>
    <recommendedName>
        <fullName evidence="3">DUF3800 domain-containing protein</fullName>
    </recommendedName>
</protein>
<evidence type="ECO:0000313" key="1">
    <source>
        <dbReference type="EMBL" id="SOU88764.1"/>
    </source>
</evidence>